<sequence length="200" mass="22645">MTPQPKNRAAMKGPSKIQADAIYLRNQVESPFLRLPGEIRNRIYEFALTASRIQVRKRYILPPNRTIYLYFDTCKTIKMNDNRPSNNVNLLLGITATCRQVHAEAALLPYTLNTFAIDPAALGELIKILPDHAKDAIKVVRLALSWESLLAGYRVKGLEHLVKLTSLEKIILPIKGIPAQFYPNMKEIEHTAQCIEIVEP</sequence>
<evidence type="ECO:0000259" key="1">
    <source>
        <dbReference type="Pfam" id="PF24864"/>
    </source>
</evidence>
<feature type="domain" description="DUF7730" evidence="1">
    <location>
        <begin position="26"/>
        <end position="151"/>
    </location>
</feature>
<dbReference type="PANTHER" id="PTHR38790:SF4">
    <property type="entry name" value="2EXR DOMAIN-CONTAINING PROTEIN"/>
    <property type="match status" value="1"/>
</dbReference>
<protein>
    <recommendedName>
        <fullName evidence="1">DUF7730 domain-containing protein</fullName>
    </recommendedName>
</protein>
<dbReference type="PANTHER" id="PTHR38790">
    <property type="entry name" value="2EXR DOMAIN-CONTAINING PROTEIN-RELATED"/>
    <property type="match status" value="1"/>
</dbReference>
<dbReference type="RefSeq" id="XP_040793237.1">
    <property type="nucleotide sequence ID" value="XM_040937536.1"/>
</dbReference>
<evidence type="ECO:0000313" key="3">
    <source>
        <dbReference type="Proteomes" id="UP000800039"/>
    </source>
</evidence>
<dbReference type="AlphaFoldDB" id="A0A9P4GSW3"/>
<comment type="caution">
    <text evidence="2">The sequence shown here is derived from an EMBL/GenBank/DDBJ whole genome shotgun (WGS) entry which is preliminary data.</text>
</comment>
<evidence type="ECO:0000313" key="2">
    <source>
        <dbReference type="EMBL" id="KAF1850674.1"/>
    </source>
</evidence>
<dbReference type="OrthoDB" id="5413827at2759"/>
<name>A0A9P4GSW3_9PLEO</name>
<organism evidence="2 3">
    <name type="scientific">Cucurbitaria berberidis CBS 394.84</name>
    <dbReference type="NCBI Taxonomy" id="1168544"/>
    <lineage>
        <taxon>Eukaryota</taxon>
        <taxon>Fungi</taxon>
        <taxon>Dikarya</taxon>
        <taxon>Ascomycota</taxon>
        <taxon>Pezizomycotina</taxon>
        <taxon>Dothideomycetes</taxon>
        <taxon>Pleosporomycetidae</taxon>
        <taxon>Pleosporales</taxon>
        <taxon>Pleosporineae</taxon>
        <taxon>Cucurbitariaceae</taxon>
        <taxon>Cucurbitaria</taxon>
    </lineage>
</organism>
<dbReference type="Pfam" id="PF24864">
    <property type="entry name" value="DUF7730"/>
    <property type="match status" value="1"/>
</dbReference>
<dbReference type="GeneID" id="63854786"/>
<reference evidence="2" key="1">
    <citation type="submission" date="2020-01" db="EMBL/GenBank/DDBJ databases">
        <authorList>
            <consortium name="DOE Joint Genome Institute"/>
            <person name="Haridas S."/>
            <person name="Albert R."/>
            <person name="Binder M."/>
            <person name="Bloem J."/>
            <person name="Labutti K."/>
            <person name="Salamov A."/>
            <person name="Andreopoulos B."/>
            <person name="Baker S.E."/>
            <person name="Barry K."/>
            <person name="Bills G."/>
            <person name="Bluhm B.H."/>
            <person name="Cannon C."/>
            <person name="Castanera R."/>
            <person name="Culley D.E."/>
            <person name="Daum C."/>
            <person name="Ezra D."/>
            <person name="Gonzalez J.B."/>
            <person name="Henrissat B."/>
            <person name="Kuo A."/>
            <person name="Liang C."/>
            <person name="Lipzen A."/>
            <person name="Lutzoni F."/>
            <person name="Magnuson J."/>
            <person name="Mondo S."/>
            <person name="Nolan M."/>
            <person name="Ohm R."/>
            <person name="Pangilinan J."/>
            <person name="Park H.-J."/>
            <person name="Ramirez L."/>
            <person name="Alfaro M."/>
            <person name="Sun H."/>
            <person name="Tritt A."/>
            <person name="Yoshinaga Y."/>
            <person name="Zwiers L.-H."/>
            <person name="Turgeon B.G."/>
            <person name="Goodwin S.B."/>
            <person name="Spatafora J.W."/>
            <person name="Crous P.W."/>
            <person name="Grigoriev I.V."/>
        </authorList>
    </citation>
    <scope>NUCLEOTIDE SEQUENCE</scope>
    <source>
        <strain evidence="2">CBS 394.84</strain>
    </source>
</reference>
<proteinExistence type="predicted"/>
<dbReference type="InterPro" id="IPR056632">
    <property type="entry name" value="DUF7730"/>
</dbReference>
<dbReference type="Proteomes" id="UP000800039">
    <property type="component" value="Unassembled WGS sequence"/>
</dbReference>
<keyword evidence="3" id="KW-1185">Reference proteome</keyword>
<dbReference type="EMBL" id="ML976614">
    <property type="protein sequence ID" value="KAF1850674.1"/>
    <property type="molecule type" value="Genomic_DNA"/>
</dbReference>
<gene>
    <name evidence="2" type="ORF">K460DRAFT_412336</name>
</gene>
<accession>A0A9P4GSW3</accession>